<evidence type="ECO:0000313" key="3">
    <source>
        <dbReference type="EMBL" id="MEU8136566.1"/>
    </source>
</evidence>
<dbReference type="InterPro" id="IPR003325">
    <property type="entry name" value="TerD"/>
</dbReference>
<sequence>MGLQLTKNAGLEDLGNVTKLRVGLAWDTSGGGRKGLLGKIKRHVGSDLDLAAVALADGEPVRLAWFDSYDPFGNGSLVHLGDNRSGKGDGDDEELEADLRKIHASINAVVFIVTAYKEGVSFADIANITMRTYDLTSGRAENIGEFWPRLDARENACVMAAVHRTGATWSVRVINEMGNARDRDGMLRLAGQHARP</sequence>
<keyword evidence="4" id="KW-1185">Reference proteome</keyword>
<organism evidence="3 4">
    <name type="scientific">Streptodolium elevatio</name>
    <dbReference type="NCBI Taxonomy" id="3157996"/>
    <lineage>
        <taxon>Bacteria</taxon>
        <taxon>Bacillati</taxon>
        <taxon>Actinomycetota</taxon>
        <taxon>Actinomycetes</taxon>
        <taxon>Kitasatosporales</taxon>
        <taxon>Streptomycetaceae</taxon>
        <taxon>Streptodolium</taxon>
    </lineage>
</organism>
<dbReference type="Gene3D" id="2.60.60.30">
    <property type="entry name" value="sav2460 like domains"/>
    <property type="match status" value="1"/>
</dbReference>
<gene>
    <name evidence="3" type="ORF">AB0C36_24025</name>
</gene>
<dbReference type="CDD" id="cd06974">
    <property type="entry name" value="TerD_like"/>
    <property type="match status" value="1"/>
</dbReference>
<comment type="similarity">
    <text evidence="1">Belongs to the CAPAB/TerDEXZ family.</text>
</comment>
<dbReference type="Proteomes" id="UP001551482">
    <property type="component" value="Unassembled WGS sequence"/>
</dbReference>
<dbReference type="EMBL" id="JBEZFP010000066">
    <property type="protein sequence ID" value="MEU8136566.1"/>
    <property type="molecule type" value="Genomic_DNA"/>
</dbReference>
<accession>A0ABV3DLK5</accession>
<name>A0ABV3DLK5_9ACTN</name>
<protein>
    <submittedName>
        <fullName evidence="3">TerD family protein</fullName>
    </submittedName>
</protein>
<dbReference type="PANTHER" id="PTHR32097">
    <property type="entry name" value="CAMP-BINDING PROTEIN 1-RELATED"/>
    <property type="match status" value="1"/>
</dbReference>
<dbReference type="InterPro" id="IPR051324">
    <property type="entry name" value="Stress/Tellurium_Resist"/>
</dbReference>
<dbReference type="Pfam" id="PF02342">
    <property type="entry name" value="TerD"/>
    <property type="match status" value="1"/>
</dbReference>
<proteinExistence type="inferred from homology"/>
<evidence type="ECO:0000313" key="4">
    <source>
        <dbReference type="Proteomes" id="UP001551482"/>
    </source>
</evidence>
<feature type="domain" description="TerD" evidence="2">
    <location>
        <begin position="6"/>
        <end position="176"/>
    </location>
</feature>
<dbReference type="PANTHER" id="PTHR32097:SF4">
    <property type="entry name" value="GENERAL STRESS PROTEIN 16U"/>
    <property type="match status" value="1"/>
</dbReference>
<reference evidence="3 4" key="1">
    <citation type="submission" date="2024-06" db="EMBL/GenBank/DDBJ databases">
        <title>The Natural Products Discovery Center: Release of the First 8490 Sequenced Strains for Exploring Actinobacteria Biosynthetic Diversity.</title>
        <authorList>
            <person name="Kalkreuter E."/>
            <person name="Kautsar S.A."/>
            <person name="Yang D."/>
            <person name="Bader C.D."/>
            <person name="Teijaro C.N."/>
            <person name="Fluegel L."/>
            <person name="Davis C.M."/>
            <person name="Simpson J.R."/>
            <person name="Lauterbach L."/>
            <person name="Steele A.D."/>
            <person name="Gui C."/>
            <person name="Meng S."/>
            <person name="Li G."/>
            <person name="Viehrig K."/>
            <person name="Ye F."/>
            <person name="Su P."/>
            <person name="Kiefer A.F."/>
            <person name="Nichols A."/>
            <person name="Cepeda A.J."/>
            <person name="Yan W."/>
            <person name="Fan B."/>
            <person name="Jiang Y."/>
            <person name="Adhikari A."/>
            <person name="Zheng C.-J."/>
            <person name="Schuster L."/>
            <person name="Cowan T.M."/>
            <person name="Smanski M.J."/>
            <person name="Chevrette M.G."/>
            <person name="De Carvalho L.P.S."/>
            <person name="Shen B."/>
        </authorList>
    </citation>
    <scope>NUCLEOTIDE SEQUENCE [LARGE SCALE GENOMIC DNA]</scope>
    <source>
        <strain evidence="3 4">NPDC048946</strain>
    </source>
</reference>
<dbReference type="RefSeq" id="WP_358357210.1">
    <property type="nucleotide sequence ID" value="NZ_JBEZFP010000066.1"/>
</dbReference>
<comment type="caution">
    <text evidence="3">The sequence shown here is derived from an EMBL/GenBank/DDBJ whole genome shotgun (WGS) entry which is preliminary data.</text>
</comment>
<evidence type="ECO:0000256" key="1">
    <source>
        <dbReference type="ARBA" id="ARBA00008775"/>
    </source>
</evidence>
<evidence type="ECO:0000259" key="2">
    <source>
        <dbReference type="Pfam" id="PF02342"/>
    </source>
</evidence>